<comment type="caution">
    <text evidence="1">The sequence shown here is derived from an EMBL/GenBank/DDBJ whole genome shotgun (WGS) entry which is preliminary data.</text>
</comment>
<accession>A0AA39JVF6</accession>
<proteinExistence type="predicted"/>
<keyword evidence="2" id="KW-1185">Reference proteome</keyword>
<dbReference type="AlphaFoldDB" id="A0AA39JVF6"/>
<sequence>MYVISPCTWLRDDIQRASAILCLLESEIACLPKLVVGAGGRVQRIMGFTGTPSDLGYECHINSALSQSSRASVARSRGELEDCTALFSNERISDGIKIIERDPPVFDDDDDQHHDCGAICGLDSYPVESMLGPDTQEEARSSEANFSEEMADDQVATLAGGLRTFESCFENLYRALILVEQIALQRAMRITIKSKSKGTITNHVKEEGFVSDDAAKVEVESFELRYFFKRGDELEIELERQTESAFMDKSL</sequence>
<gene>
    <name evidence="1" type="ORF">EV421DRAFT_1732584</name>
</gene>
<dbReference type="EMBL" id="JAUEPT010000008">
    <property type="protein sequence ID" value="KAK0449307.1"/>
    <property type="molecule type" value="Genomic_DNA"/>
</dbReference>
<dbReference type="Proteomes" id="UP001175226">
    <property type="component" value="Unassembled WGS sequence"/>
</dbReference>
<reference evidence="1" key="1">
    <citation type="submission" date="2023-06" db="EMBL/GenBank/DDBJ databases">
        <authorList>
            <consortium name="Lawrence Berkeley National Laboratory"/>
            <person name="Ahrendt S."/>
            <person name="Sahu N."/>
            <person name="Indic B."/>
            <person name="Wong-Bajracharya J."/>
            <person name="Merenyi Z."/>
            <person name="Ke H.-M."/>
            <person name="Monk M."/>
            <person name="Kocsube S."/>
            <person name="Drula E."/>
            <person name="Lipzen A."/>
            <person name="Balint B."/>
            <person name="Henrissat B."/>
            <person name="Andreopoulos B."/>
            <person name="Martin F.M."/>
            <person name="Harder C.B."/>
            <person name="Rigling D."/>
            <person name="Ford K.L."/>
            <person name="Foster G.D."/>
            <person name="Pangilinan J."/>
            <person name="Papanicolaou A."/>
            <person name="Barry K."/>
            <person name="LaButti K."/>
            <person name="Viragh M."/>
            <person name="Koriabine M."/>
            <person name="Yan M."/>
            <person name="Riley R."/>
            <person name="Champramary S."/>
            <person name="Plett K.L."/>
            <person name="Tsai I.J."/>
            <person name="Slot J."/>
            <person name="Sipos G."/>
            <person name="Plett J."/>
            <person name="Nagy L.G."/>
            <person name="Grigoriev I.V."/>
        </authorList>
    </citation>
    <scope>NUCLEOTIDE SEQUENCE</scope>
    <source>
        <strain evidence="1">FPL87.14</strain>
    </source>
</reference>
<evidence type="ECO:0000313" key="2">
    <source>
        <dbReference type="Proteomes" id="UP001175226"/>
    </source>
</evidence>
<evidence type="ECO:0000313" key="1">
    <source>
        <dbReference type="EMBL" id="KAK0449307.1"/>
    </source>
</evidence>
<organism evidence="1 2">
    <name type="scientific">Armillaria borealis</name>
    <dbReference type="NCBI Taxonomy" id="47425"/>
    <lineage>
        <taxon>Eukaryota</taxon>
        <taxon>Fungi</taxon>
        <taxon>Dikarya</taxon>
        <taxon>Basidiomycota</taxon>
        <taxon>Agaricomycotina</taxon>
        <taxon>Agaricomycetes</taxon>
        <taxon>Agaricomycetidae</taxon>
        <taxon>Agaricales</taxon>
        <taxon>Marasmiineae</taxon>
        <taxon>Physalacriaceae</taxon>
        <taxon>Armillaria</taxon>
    </lineage>
</organism>
<name>A0AA39JVF6_9AGAR</name>
<protein>
    <submittedName>
        <fullName evidence="1">Uncharacterized protein</fullName>
    </submittedName>
</protein>